<dbReference type="RefSeq" id="WP_307427479.1">
    <property type="nucleotide sequence ID" value="NZ_JAUSVK010000001.1"/>
</dbReference>
<evidence type="ECO:0000256" key="1">
    <source>
        <dbReference type="SAM" id="MobiDB-lite"/>
    </source>
</evidence>
<comment type="caution">
    <text evidence="2">The sequence shown here is derived from an EMBL/GenBank/DDBJ whole genome shotgun (WGS) entry which is preliminary data.</text>
</comment>
<dbReference type="Proteomes" id="UP001237448">
    <property type="component" value="Unassembled WGS sequence"/>
</dbReference>
<sequence>MLIEFKDLEAREPRTMERVSQTIHHLLRHQFIHTDDRGSASLLEIVRRPTTGALLGSFFDTAGYKLVLRESEGWAGILPDTERMAPPRMRIEETLVLLVLARLWQEGVQDGEVGEYSNVLTTLNDAYDAYQGLASRSRRAALRIEAFRDIVHELARRAVVRLHGYDEEFQDQELTIRPIVTLLAGEDFLATIEIFLQEHEVPAEEEEEGPEAATDGGAP</sequence>
<gene>
    <name evidence="2" type="ORF">J3R73_002672</name>
</gene>
<evidence type="ECO:0000313" key="3">
    <source>
        <dbReference type="Proteomes" id="UP001237448"/>
    </source>
</evidence>
<keyword evidence="3" id="KW-1185">Reference proteome</keyword>
<protein>
    <recommendedName>
        <fullName evidence="4">DUF4194 domain-containing protein</fullName>
    </recommendedName>
</protein>
<proteinExistence type="predicted"/>
<dbReference type="InterPro" id="IPR025449">
    <property type="entry name" value="JetB"/>
</dbReference>
<dbReference type="Pfam" id="PF13835">
    <property type="entry name" value="DUF4194"/>
    <property type="match status" value="1"/>
</dbReference>
<evidence type="ECO:0000313" key="2">
    <source>
        <dbReference type="EMBL" id="MDQ0392880.1"/>
    </source>
</evidence>
<name>A0ABU0FFR6_9HYPH</name>
<organism evidence="2 3">
    <name type="scientific">Labrys monachus</name>
    <dbReference type="NCBI Taxonomy" id="217067"/>
    <lineage>
        <taxon>Bacteria</taxon>
        <taxon>Pseudomonadati</taxon>
        <taxon>Pseudomonadota</taxon>
        <taxon>Alphaproteobacteria</taxon>
        <taxon>Hyphomicrobiales</taxon>
        <taxon>Xanthobacteraceae</taxon>
        <taxon>Labrys</taxon>
    </lineage>
</organism>
<feature type="region of interest" description="Disordered" evidence="1">
    <location>
        <begin position="200"/>
        <end position="219"/>
    </location>
</feature>
<evidence type="ECO:0008006" key="4">
    <source>
        <dbReference type="Google" id="ProtNLM"/>
    </source>
</evidence>
<dbReference type="EMBL" id="JAUSVK010000001">
    <property type="protein sequence ID" value="MDQ0392880.1"/>
    <property type="molecule type" value="Genomic_DNA"/>
</dbReference>
<reference evidence="2 3" key="1">
    <citation type="submission" date="2023-07" db="EMBL/GenBank/DDBJ databases">
        <title>Genomic Encyclopedia of Type Strains, Phase IV (KMG-IV): sequencing the most valuable type-strain genomes for metagenomic binning, comparative biology and taxonomic classification.</title>
        <authorList>
            <person name="Goeker M."/>
        </authorList>
    </citation>
    <scope>NUCLEOTIDE SEQUENCE [LARGE SCALE GENOMIC DNA]</scope>
    <source>
        <strain evidence="2 3">DSM 5896</strain>
    </source>
</reference>
<accession>A0ABU0FFR6</accession>